<dbReference type="Gene3D" id="3.90.1530.10">
    <property type="entry name" value="Conserved hypothetical protein from pyrococcus furiosus pfu- 392566-001, ParB domain"/>
    <property type="match status" value="1"/>
</dbReference>
<feature type="domain" description="ParB-like N-terminal" evidence="1">
    <location>
        <begin position="9"/>
        <end position="96"/>
    </location>
</feature>
<dbReference type="InterPro" id="IPR036086">
    <property type="entry name" value="ParB/Sulfiredoxin_sf"/>
</dbReference>
<dbReference type="CDD" id="cd16403">
    <property type="entry name" value="ParB_N_like_MT"/>
    <property type="match status" value="1"/>
</dbReference>
<dbReference type="Proteomes" id="UP001165492">
    <property type="component" value="Unassembled WGS sequence"/>
</dbReference>
<comment type="caution">
    <text evidence="2">The sequence shown here is derived from an EMBL/GenBank/DDBJ whole genome shotgun (WGS) entry which is preliminary data.</text>
</comment>
<feature type="non-terminal residue" evidence="2">
    <location>
        <position position="98"/>
    </location>
</feature>
<dbReference type="Pfam" id="PF02195">
    <property type="entry name" value="ParB_N"/>
    <property type="match status" value="1"/>
</dbReference>
<dbReference type="SUPFAM" id="SSF110849">
    <property type="entry name" value="ParB/Sulfiredoxin"/>
    <property type="match status" value="1"/>
</dbReference>
<proteinExistence type="predicted"/>
<accession>A0ABS8HZM4</accession>
<dbReference type="SMART" id="SM00470">
    <property type="entry name" value="ParB"/>
    <property type="match status" value="1"/>
</dbReference>
<sequence length="98" mass="10898">MPVHCAYNDLADITTLIPNPRNPNQHPQKQIELLAKIIKSQGWRAPITVSTRSGFVVRGHGRLLAAQFLGVGQIPVDRQDYATEAEEWADLIADNRIA</sequence>
<gene>
    <name evidence="2" type="ORF">LMF89_25035</name>
</gene>
<protein>
    <submittedName>
        <fullName evidence="2">ParB/Srx family N-terminal domain-containing protein</fullName>
    </submittedName>
</protein>
<evidence type="ECO:0000259" key="1">
    <source>
        <dbReference type="SMART" id="SM00470"/>
    </source>
</evidence>
<evidence type="ECO:0000313" key="3">
    <source>
        <dbReference type="Proteomes" id="UP001165492"/>
    </source>
</evidence>
<evidence type="ECO:0000313" key="2">
    <source>
        <dbReference type="EMBL" id="MCC5468606.1"/>
    </source>
</evidence>
<reference evidence="2" key="1">
    <citation type="submission" date="2021-11" db="EMBL/GenBank/DDBJ databases">
        <title>Description of a new species Pelosinus isolated from the bottom sediments of Lake Baikal.</title>
        <authorList>
            <person name="Zakharyuk A."/>
        </authorList>
    </citation>
    <scope>NUCLEOTIDE SEQUENCE</scope>
    <source>
        <strain evidence="2">Bkl1</strain>
    </source>
</reference>
<keyword evidence="3" id="KW-1185">Reference proteome</keyword>
<dbReference type="EMBL" id="JAJHJB010000081">
    <property type="protein sequence ID" value="MCC5468606.1"/>
    <property type="molecule type" value="Genomic_DNA"/>
</dbReference>
<organism evidence="2 3">
    <name type="scientific">Pelosinus baikalensis</name>
    <dbReference type="NCBI Taxonomy" id="2892015"/>
    <lineage>
        <taxon>Bacteria</taxon>
        <taxon>Bacillati</taxon>
        <taxon>Bacillota</taxon>
        <taxon>Negativicutes</taxon>
        <taxon>Selenomonadales</taxon>
        <taxon>Sporomusaceae</taxon>
        <taxon>Pelosinus</taxon>
    </lineage>
</organism>
<dbReference type="InterPro" id="IPR003115">
    <property type="entry name" value="ParB_N"/>
</dbReference>
<name>A0ABS8HZM4_9FIRM</name>